<feature type="domain" description="Major facilitator superfamily (MFS) profile" evidence="5">
    <location>
        <begin position="180"/>
        <end position="446"/>
    </location>
</feature>
<accession>A0A7V4E2L4</accession>
<feature type="transmembrane region" description="Helical" evidence="4">
    <location>
        <begin position="314"/>
        <end position="338"/>
    </location>
</feature>
<dbReference type="PANTHER" id="PTHR23526:SF2">
    <property type="entry name" value="MAJOR FACILITATOR SUPERFAMILY (MFS) PROFILE DOMAIN-CONTAINING PROTEIN"/>
    <property type="match status" value="1"/>
</dbReference>
<feature type="transmembrane region" description="Helical" evidence="4">
    <location>
        <begin position="12"/>
        <end position="32"/>
    </location>
</feature>
<feature type="transmembrane region" description="Helical" evidence="4">
    <location>
        <begin position="384"/>
        <end position="402"/>
    </location>
</feature>
<feature type="transmembrane region" description="Helical" evidence="4">
    <location>
        <begin position="256"/>
        <end position="279"/>
    </location>
</feature>
<evidence type="ECO:0000313" key="6">
    <source>
        <dbReference type="EMBL" id="HGK63059.1"/>
    </source>
</evidence>
<gene>
    <name evidence="6" type="ORF">ENU74_00440</name>
</gene>
<comment type="caution">
    <text evidence="6">The sequence shown here is derived from an EMBL/GenBank/DDBJ whole genome shotgun (WGS) entry which is preliminary data.</text>
</comment>
<name>A0A7V4E2L4_UNCW3</name>
<dbReference type="InterPro" id="IPR052528">
    <property type="entry name" value="Sugar_transport-like"/>
</dbReference>
<feature type="transmembrane region" description="Helical" evidence="4">
    <location>
        <begin position="291"/>
        <end position="308"/>
    </location>
</feature>
<dbReference type="InterPro" id="IPR036259">
    <property type="entry name" value="MFS_trans_sf"/>
</dbReference>
<dbReference type="Gene3D" id="1.20.1250.20">
    <property type="entry name" value="MFS general substrate transporter like domains"/>
    <property type="match status" value="2"/>
</dbReference>
<evidence type="ECO:0000256" key="3">
    <source>
        <dbReference type="ARBA" id="ARBA00023136"/>
    </source>
</evidence>
<keyword evidence="1 4" id="KW-0812">Transmembrane</keyword>
<feature type="transmembrane region" description="Helical" evidence="4">
    <location>
        <begin position="105"/>
        <end position="127"/>
    </location>
</feature>
<dbReference type="InterPro" id="IPR020846">
    <property type="entry name" value="MFS_dom"/>
</dbReference>
<dbReference type="Pfam" id="PF07690">
    <property type="entry name" value="MFS_1"/>
    <property type="match status" value="2"/>
</dbReference>
<keyword evidence="2 4" id="KW-1133">Transmembrane helix</keyword>
<dbReference type="GO" id="GO:0022857">
    <property type="term" value="F:transmembrane transporter activity"/>
    <property type="evidence" value="ECO:0007669"/>
    <property type="project" value="InterPro"/>
</dbReference>
<sequence>MVLEKEREKSLKYSLWDGIFASITAGFSQNYFTPFALFLKASNFAIGLLNSLPQFISAFFYIPVADIVEKLKSRKKVIANAVYLQALTFILIAFLSFLVNYKIQLFAIFLILLILNNIFNAFATPIWQSLMSDTVEKERYGRYFAYRGRILGFVTLVANFLCGFFLYLLSKNKILGFFLIFIIAGLSRFISGYFINLMYDFPIKIVPEKRFSYYSFIKRLPESNFVKFTLYVSLMNFATYIAAPFFAVYMLKDLNFSYATYTLVTTASTLASLFSLPLWGSLADRYGNARILKISGLLIPLIPLLWLLSKSPIYIILINAYAGYSWAGFNLCALNFIFDATSQEVRTRCLGYFNFTNSIALFIGGILGGYLANRLPIIFSHSRLLTLILLSGILRILVNIILANKFQEVRKTEKIEEKELLAIVLGIRPLLNLSEELFFFFKKKDN</sequence>
<dbReference type="PANTHER" id="PTHR23526">
    <property type="entry name" value="INTEGRAL MEMBRANE TRANSPORT PROTEIN-RELATED"/>
    <property type="match status" value="1"/>
</dbReference>
<proteinExistence type="predicted"/>
<evidence type="ECO:0000256" key="1">
    <source>
        <dbReference type="ARBA" id="ARBA00022692"/>
    </source>
</evidence>
<dbReference type="AlphaFoldDB" id="A0A7V4E2L4"/>
<dbReference type="SUPFAM" id="SSF103473">
    <property type="entry name" value="MFS general substrate transporter"/>
    <property type="match status" value="1"/>
</dbReference>
<dbReference type="PROSITE" id="PS50850">
    <property type="entry name" value="MFS"/>
    <property type="match status" value="1"/>
</dbReference>
<feature type="transmembrane region" description="Helical" evidence="4">
    <location>
        <begin position="148"/>
        <end position="168"/>
    </location>
</feature>
<organism evidence="6">
    <name type="scientific">candidate division WOR-3 bacterium</name>
    <dbReference type="NCBI Taxonomy" id="2052148"/>
    <lineage>
        <taxon>Bacteria</taxon>
        <taxon>Bacteria division WOR-3</taxon>
    </lineage>
</organism>
<keyword evidence="3 4" id="KW-0472">Membrane</keyword>
<protein>
    <submittedName>
        <fullName evidence="6">MFS transporter</fullName>
    </submittedName>
</protein>
<feature type="transmembrane region" description="Helical" evidence="4">
    <location>
        <begin position="44"/>
        <end position="65"/>
    </location>
</feature>
<evidence type="ECO:0000259" key="5">
    <source>
        <dbReference type="PROSITE" id="PS50850"/>
    </source>
</evidence>
<dbReference type="InterPro" id="IPR011701">
    <property type="entry name" value="MFS"/>
</dbReference>
<evidence type="ECO:0000256" key="4">
    <source>
        <dbReference type="SAM" id="Phobius"/>
    </source>
</evidence>
<feature type="transmembrane region" description="Helical" evidence="4">
    <location>
        <begin position="77"/>
        <end position="99"/>
    </location>
</feature>
<reference evidence="6" key="1">
    <citation type="journal article" date="2020" name="mSystems">
        <title>Genome- and Community-Level Interaction Insights into Carbon Utilization and Element Cycling Functions of Hydrothermarchaeota in Hydrothermal Sediment.</title>
        <authorList>
            <person name="Zhou Z."/>
            <person name="Liu Y."/>
            <person name="Xu W."/>
            <person name="Pan J."/>
            <person name="Luo Z.H."/>
            <person name="Li M."/>
        </authorList>
    </citation>
    <scope>NUCLEOTIDE SEQUENCE [LARGE SCALE GENOMIC DNA]</scope>
    <source>
        <strain evidence="6">SpSt-697</strain>
    </source>
</reference>
<feature type="transmembrane region" description="Helical" evidence="4">
    <location>
        <begin position="174"/>
        <end position="195"/>
    </location>
</feature>
<evidence type="ECO:0000256" key="2">
    <source>
        <dbReference type="ARBA" id="ARBA00022989"/>
    </source>
</evidence>
<dbReference type="EMBL" id="DTDR01000013">
    <property type="protein sequence ID" value="HGK63059.1"/>
    <property type="molecule type" value="Genomic_DNA"/>
</dbReference>
<feature type="transmembrane region" description="Helical" evidence="4">
    <location>
        <begin position="350"/>
        <end position="372"/>
    </location>
</feature>
<feature type="transmembrane region" description="Helical" evidence="4">
    <location>
        <begin position="228"/>
        <end position="250"/>
    </location>
</feature>